<proteinExistence type="predicted"/>
<name>A0ACB9A7S3_9ASTR</name>
<evidence type="ECO:0000313" key="1">
    <source>
        <dbReference type="EMBL" id="KAI3705660.1"/>
    </source>
</evidence>
<accession>A0ACB9A7S3</accession>
<gene>
    <name evidence="1" type="ORF">L1987_75899</name>
</gene>
<reference evidence="1 2" key="2">
    <citation type="journal article" date="2022" name="Mol. Ecol. Resour.">
        <title>The genomes of chicory, endive, great burdock and yacon provide insights into Asteraceae paleo-polyploidization history and plant inulin production.</title>
        <authorList>
            <person name="Fan W."/>
            <person name="Wang S."/>
            <person name="Wang H."/>
            <person name="Wang A."/>
            <person name="Jiang F."/>
            <person name="Liu H."/>
            <person name="Zhao H."/>
            <person name="Xu D."/>
            <person name="Zhang Y."/>
        </authorList>
    </citation>
    <scope>NUCLEOTIDE SEQUENCE [LARGE SCALE GENOMIC DNA]</scope>
    <source>
        <strain evidence="2">cv. Yunnan</strain>
        <tissue evidence="1">Leaves</tissue>
    </source>
</reference>
<sequence length="225" mass="25646">MMASDPRGMTRKMKSGVKSRRRRSPMIEMNKFTSDFFYFIEIKEYSHWSLAEDKGSVVDYASVSGAQGDGEEEVESFGDMVSISYCNLDEEGGVEEGKKKSMDQESVSVSSEKGDLLVSPTRSGKTRNFSLGNLNGFSMVDEVSKFIDLGKPLGFSMDGTEIDFQDMINGWRILNIAYIFFKETNEDAPLKVDEKSNGKKKRKKKRYHGEKYKRYDKEGEEWGEE</sequence>
<organism evidence="1 2">
    <name type="scientific">Smallanthus sonchifolius</name>
    <dbReference type="NCBI Taxonomy" id="185202"/>
    <lineage>
        <taxon>Eukaryota</taxon>
        <taxon>Viridiplantae</taxon>
        <taxon>Streptophyta</taxon>
        <taxon>Embryophyta</taxon>
        <taxon>Tracheophyta</taxon>
        <taxon>Spermatophyta</taxon>
        <taxon>Magnoliopsida</taxon>
        <taxon>eudicotyledons</taxon>
        <taxon>Gunneridae</taxon>
        <taxon>Pentapetalae</taxon>
        <taxon>asterids</taxon>
        <taxon>campanulids</taxon>
        <taxon>Asterales</taxon>
        <taxon>Asteraceae</taxon>
        <taxon>Asteroideae</taxon>
        <taxon>Heliantheae alliance</taxon>
        <taxon>Millerieae</taxon>
        <taxon>Smallanthus</taxon>
    </lineage>
</organism>
<dbReference type="EMBL" id="CM042042">
    <property type="protein sequence ID" value="KAI3705660.1"/>
    <property type="molecule type" value="Genomic_DNA"/>
</dbReference>
<keyword evidence="2" id="KW-1185">Reference proteome</keyword>
<reference evidence="2" key="1">
    <citation type="journal article" date="2022" name="Mol. Ecol. Resour.">
        <title>The genomes of chicory, endive, great burdock and yacon provide insights into Asteraceae palaeo-polyploidization history and plant inulin production.</title>
        <authorList>
            <person name="Fan W."/>
            <person name="Wang S."/>
            <person name="Wang H."/>
            <person name="Wang A."/>
            <person name="Jiang F."/>
            <person name="Liu H."/>
            <person name="Zhao H."/>
            <person name="Xu D."/>
            <person name="Zhang Y."/>
        </authorList>
    </citation>
    <scope>NUCLEOTIDE SEQUENCE [LARGE SCALE GENOMIC DNA]</scope>
    <source>
        <strain evidence="2">cv. Yunnan</strain>
    </source>
</reference>
<dbReference type="Proteomes" id="UP001056120">
    <property type="component" value="Linkage Group LG25"/>
</dbReference>
<comment type="caution">
    <text evidence="1">The sequence shown here is derived from an EMBL/GenBank/DDBJ whole genome shotgun (WGS) entry which is preliminary data.</text>
</comment>
<evidence type="ECO:0000313" key="2">
    <source>
        <dbReference type="Proteomes" id="UP001056120"/>
    </source>
</evidence>
<protein>
    <submittedName>
        <fullName evidence="1">Uncharacterized protein</fullName>
    </submittedName>
</protein>